<dbReference type="InterPro" id="IPR022898">
    <property type="entry name" value="RNase_HII"/>
</dbReference>
<feature type="domain" description="RNase H type-2" evidence="14">
    <location>
        <begin position="18"/>
        <end position="241"/>
    </location>
</feature>
<dbReference type="AlphaFoldDB" id="A0A1F5YKA1"/>
<comment type="cofactor">
    <cofactor evidence="2">
        <name>Mg(2+)</name>
        <dbReference type="ChEBI" id="CHEBI:18420"/>
    </cofactor>
</comment>
<evidence type="ECO:0000256" key="6">
    <source>
        <dbReference type="ARBA" id="ARBA00022490"/>
    </source>
</evidence>
<dbReference type="InterPro" id="IPR001352">
    <property type="entry name" value="RNase_HII/HIII"/>
</dbReference>
<dbReference type="GO" id="GO:0043137">
    <property type="term" value="P:DNA replication, removal of RNA primer"/>
    <property type="evidence" value="ECO:0007669"/>
    <property type="project" value="TreeGrafter"/>
</dbReference>
<evidence type="ECO:0000256" key="3">
    <source>
        <dbReference type="ARBA" id="ARBA00004065"/>
    </source>
</evidence>
<evidence type="ECO:0000256" key="9">
    <source>
        <dbReference type="ARBA" id="ARBA00022759"/>
    </source>
</evidence>
<dbReference type="PANTHER" id="PTHR10954:SF18">
    <property type="entry name" value="RIBONUCLEASE HII"/>
    <property type="match status" value="1"/>
</dbReference>
<keyword evidence="6" id="KW-0963">Cytoplasm</keyword>
<keyword evidence="7 12" id="KW-0540">Nuclease</keyword>
<comment type="cofactor">
    <cofactor evidence="12">
        <name>Mn(2+)</name>
        <dbReference type="ChEBI" id="CHEBI:29035"/>
    </cofactor>
    <cofactor evidence="12">
        <name>Mg(2+)</name>
        <dbReference type="ChEBI" id="CHEBI:18420"/>
    </cofactor>
    <text evidence="12">Manganese or magnesium. Binds 1 divalent metal ion per monomer in the absence of substrate. May bind a second metal ion after substrate binding.</text>
</comment>
<dbReference type="GO" id="GO:0032299">
    <property type="term" value="C:ribonuclease H2 complex"/>
    <property type="evidence" value="ECO:0007669"/>
    <property type="project" value="TreeGrafter"/>
</dbReference>
<sequence>MTYPDFSLEKRLWGRGFQLVIGVDEVGRGSFAGPVVAGAASLRIQNSLVSNQKLIEEIEKIGINDSKKLSAKKREKVAEEIKKYFFWAVGESSSHQINTFGIVKATNIAVRKAVIKLLYQASVEQAGVKDQKLITKEAIENLKPYLLLDAFHVRYIPVVGLKYQQVIIGGDVKVTSIAAASVVAKVYRDDLMVNLAKLYPQWGFEKNSGYGTAGHREALARYGISAIHRTQFVKKWVVNKE</sequence>
<dbReference type="EC" id="3.1.26.4" evidence="13"/>
<comment type="catalytic activity">
    <reaction evidence="1 12 13">
        <text>Endonucleolytic cleavage to 5'-phosphomonoester.</text>
        <dbReference type="EC" id="3.1.26.4"/>
    </reaction>
</comment>
<evidence type="ECO:0000259" key="14">
    <source>
        <dbReference type="PROSITE" id="PS51975"/>
    </source>
</evidence>
<evidence type="ECO:0000256" key="10">
    <source>
        <dbReference type="ARBA" id="ARBA00022801"/>
    </source>
</evidence>
<dbReference type="NCBIfam" id="NF000595">
    <property type="entry name" value="PRK00015.1-3"/>
    <property type="match status" value="1"/>
</dbReference>
<protein>
    <recommendedName>
        <fullName evidence="13">Ribonuclease</fullName>
        <ecNumber evidence="13">3.1.26.4</ecNumber>
    </recommendedName>
</protein>
<reference evidence="15 16" key="1">
    <citation type="journal article" date="2016" name="Nat. Commun.">
        <title>Thousands of microbial genomes shed light on interconnected biogeochemical processes in an aquifer system.</title>
        <authorList>
            <person name="Anantharaman K."/>
            <person name="Brown C.T."/>
            <person name="Hug L.A."/>
            <person name="Sharon I."/>
            <person name="Castelle C.J."/>
            <person name="Probst A.J."/>
            <person name="Thomas B.C."/>
            <person name="Singh A."/>
            <person name="Wilkins M.J."/>
            <person name="Karaoz U."/>
            <person name="Brodie E.L."/>
            <person name="Williams K.H."/>
            <person name="Hubbard S.S."/>
            <person name="Banfield J.F."/>
        </authorList>
    </citation>
    <scope>NUCLEOTIDE SEQUENCE [LARGE SCALE GENOMIC DNA]</scope>
</reference>
<evidence type="ECO:0000256" key="1">
    <source>
        <dbReference type="ARBA" id="ARBA00000077"/>
    </source>
</evidence>
<dbReference type="EMBL" id="MFIY01000002">
    <property type="protein sequence ID" value="OGG00601.1"/>
    <property type="molecule type" value="Genomic_DNA"/>
</dbReference>
<evidence type="ECO:0000256" key="12">
    <source>
        <dbReference type="PROSITE-ProRule" id="PRU01319"/>
    </source>
</evidence>
<dbReference type="Pfam" id="PF01351">
    <property type="entry name" value="RNase_HII"/>
    <property type="match status" value="1"/>
</dbReference>
<dbReference type="SUPFAM" id="SSF53098">
    <property type="entry name" value="Ribonuclease H-like"/>
    <property type="match status" value="1"/>
</dbReference>
<dbReference type="InterPro" id="IPR024567">
    <property type="entry name" value="RNase_HII/HIII_dom"/>
</dbReference>
<evidence type="ECO:0000313" key="16">
    <source>
        <dbReference type="Proteomes" id="UP000178230"/>
    </source>
</evidence>
<dbReference type="CDD" id="cd07182">
    <property type="entry name" value="RNase_HII_bacteria_HII_like"/>
    <property type="match status" value="1"/>
</dbReference>
<accession>A0A1F5YKA1</accession>
<feature type="binding site" evidence="12">
    <location>
        <position position="149"/>
    </location>
    <ligand>
        <name>a divalent metal cation</name>
        <dbReference type="ChEBI" id="CHEBI:60240"/>
    </ligand>
</feature>
<feature type="binding site" evidence="12">
    <location>
        <position position="24"/>
    </location>
    <ligand>
        <name>a divalent metal cation</name>
        <dbReference type="ChEBI" id="CHEBI:60240"/>
    </ligand>
</feature>
<dbReference type="GO" id="GO:0003723">
    <property type="term" value="F:RNA binding"/>
    <property type="evidence" value="ECO:0007669"/>
    <property type="project" value="UniProtKB-UniRule"/>
</dbReference>
<evidence type="ECO:0000256" key="2">
    <source>
        <dbReference type="ARBA" id="ARBA00001946"/>
    </source>
</evidence>
<feature type="binding site" evidence="12">
    <location>
        <position position="25"/>
    </location>
    <ligand>
        <name>a divalent metal cation</name>
        <dbReference type="ChEBI" id="CHEBI:60240"/>
    </ligand>
</feature>
<proteinExistence type="inferred from homology"/>
<evidence type="ECO:0000256" key="8">
    <source>
        <dbReference type="ARBA" id="ARBA00022723"/>
    </source>
</evidence>
<comment type="similarity">
    <text evidence="5 13">Belongs to the RNase HII family.</text>
</comment>
<dbReference type="GO" id="GO:0006298">
    <property type="term" value="P:mismatch repair"/>
    <property type="evidence" value="ECO:0007669"/>
    <property type="project" value="TreeGrafter"/>
</dbReference>
<gene>
    <name evidence="15" type="ORF">A2Y99_01865</name>
</gene>
<keyword evidence="11" id="KW-0464">Manganese</keyword>
<comment type="caution">
    <text evidence="15">The sequence shown here is derived from an EMBL/GenBank/DDBJ whole genome shotgun (WGS) entry which is preliminary data.</text>
</comment>
<evidence type="ECO:0000313" key="15">
    <source>
        <dbReference type="EMBL" id="OGG00601.1"/>
    </source>
</evidence>
<dbReference type="Gene3D" id="3.30.420.10">
    <property type="entry name" value="Ribonuclease H-like superfamily/Ribonuclease H"/>
    <property type="match status" value="1"/>
</dbReference>
<keyword evidence="8 12" id="KW-0479">Metal-binding</keyword>
<dbReference type="GO" id="GO:0046872">
    <property type="term" value="F:metal ion binding"/>
    <property type="evidence" value="ECO:0007669"/>
    <property type="project" value="UniProtKB-KW"/>
</dbReference>
<organism evidence="15 16">
    <name type="scientific">Candidatus Gottesmanbacteria bacterium RBG_13_37_7</name>
    <dbReference type="NCBI Taxonomy" id="1798369"/>
    <lineage>
        <taxon>Bacteria</taxon>
        <taxon>Candidatus Gottesmaniibacteriota</taxon>
    </lineage>
</organism>
<keyword evidence="10 12" id="KW-0378">Hydrolase</keyword>
<evidence type="ECO:0000256" key="7">
    <source>
        <dbReference type="ARBA" id="ARBA00022722"/>
    </source>
</evidence>
<comment type="function">
    <text evidence="3 13">Endonuclease that specifically degrades the RNA of RNA-DNA hybrids.</text>
</comment>
<comment type="subcellular location">
    <subcellularLocation>
        <location evidence="4">Cytoplasm</location>
    </subcellularLocation>
</comment>
<evidence type="ECO:0000256" key="5">
    <source>
        <dbReference type="ARBA" id="ARBA00007383"/>
    </source>
</evidence>
<dbReference type="Proteomes" id="UP000178230">
    <property type="component" value="Unassembled WGS sequence"/>
</dbReference>
<dbReference type="InterPro" id="IPR012337">
    <property type="entry name" value="RNaseH-like_sf"/>
</dbReference>
<evidence type="ECO:0000256" key="4">
    <source>
        <dbReference type="ARBA" id="ARBA00004496"/>
    </source>
</evidence>
<dbReference type="PROSITE" id="PS51975">
    <property type="entry name" value="RNASE_H_2"/>
    <property type="match status" value="1"/>
</dbReference>
<evidence type="ECO:0000256" key="11">
    <source>
        <dbReference type="ARBA" id="ARBA00023211"/>
    </source>
</evidence>
<evidence type="ECO:0000256" key="13">
    <source>
        <dbReference type="RuleBase" id="RU003515"/>
    </source>
</evidence>
<name>A0A1F5YKA1_9BACT</name>
<dbReference type="GO" id="GO:0004523">
    <property type="term" value="F:RNA-DNA hybrid ribonuclease activity"/>
    <property type="evidence" value="ECO:0007669"/>
    <property type="project" value="UniProtKB-UniRule"/>
</dbReference>
<dbReference type="InterPro" id="IPR036397">
    <property type="entry name" value="RNaseH_sf"/>
</dbReference>
<dbReference type="PANTHER" id="PTHR10954">
    <property type="entry name" value="RIBONUCLEASE H2 SUBUNIT A"/>
    <property type="match status" value="1"/>
</dbReference>
<dbReference type="GO" id="GO:0005737">
    <property type="term" value="C:cytoplasm"/>
    <property type="evidence" value="ECO:0007669"/>
    <property type="project" value="UniProtKB-SubCell"/>
</dbReference>
<keyword evidence="9 12" id="KW-0255">Endonuclease</keyword>